<dbReference type="GO" id="GO:0022857">
    <property type="term" value="F:transmembrane transporter activity"/>
    <property type="evidence" value="ECO:0007669"/>
    <property type="project" value="InterPro"/>
</dbReference>
<dbReference type="AlphaFoldDB" id="A0A831RLG2"/>
<feature type="transmembrane region" description="Helical" evidence="6">
    <location>
        <begin position="189"/>
        <end position="208"/>
    </location>
</feature>
<name>A0A831RLG2_9GAMM</name>
<reference evidence="7" key="1">
    <citation type="journal article" date="2020" name="mSystems">
        <title>Genome- and Community-Level Interaction Insights into Carbon Utilization and Element Cycling Functions of Hydrothermarchaeota in Hydrothermal Sediment.</title>
        <authorList>
            <person name="Zhou Z."/>
            <person name="Liu Y."/>
            <person name="Xu W."/>
            <person name="Pan J."/>
            <person name="Luo Z.H."/>
            <person name="Li M."/>
        </authorList>
    </citation>
    <scope>NUCLEOTIDE SEQUENCE [LARGE SCALE GENOMIC DNA]</scope>
    <source>
        <strain evidence="7">HyVt-443</strain>
    </source>
</reference>
<feature type="transmembrane region" description="Helical" evidence="6">
    <location>
        <begin position="139"/>
        <end position="158"/>
    </location>
</feature>
<keyword evidence="5 6" id="KW-0472">Membrane</keyword>
<feature type="transmembrane region" description="Helical" evidence="6">
    <location>
        <begin position="264"/>
        <end position="285"/>
    </location>
</feature>
<evidence type="ECO:0000256" key="3">
    <source>
        <dbReference type="ARBA" id="ARBA00022692"/>
    </source>
</evidence>
<keyword evidence="4 6" id="KW-1133">Transmembrane helix</keyword>
<comment type="caution">
    <text evidence="7">The sequence shown here is derived from an EMBL/GenBank/DDBJ whole genome shotgun (WGS) entry which is preliminary data.</text>
</comment>
<dbReference type="CDD" id="cd06580">
    <property type="entry name" value="TM_PBP1_transp_TpRbsC_like"/>
    <property type="match status" value="1"/>
</dbReference>
<dbReference type="Proteomes" id="UP000886251">
    <property type="component" value="Unassembled WGS sequence"/>
</dbReference>
<keyword evidence="2" id="KW-1003">Cell membrane</keyword>
<feature type="transmembrane region" description="Helical" evidence="6">
    <location>
        <begin position="229"/>
        <end position="252"/>
    </location>
</feature>
<evidence type="ECO:0000313" key="7">
    <source>
        <dbReference type="EMBL" id="HEB96790.1"/>
    </source>
</evidence>
<dbReference type="PANTHER" id="PTHR47089:SF1">
    <property type="entry name" value="GUANOSINE ABC TRANSPORTER PERMEASE PROTEIN NUPP"/>
    <property type="match status" value="1"/>
</dbReference>
<dbReference type="GO" id="GO:0005886">
    <property type="term" value="C:plasma membrane"/>
    <property type="evidence" value="ECO:0007669"/>
    <property type="project" value="UniProtKB-SubCell"/>
</dbReference>
<accession>A0A831RLG2</accession>
<feature type="transmembrane region" description="Helical" evidence="6">
    <location>
        <begin position="292"/>
        <end position="311"/>
    </location>
</feature>
<proteinExistence type="predicted"/>
<feature type="transmembrane region" description="Helical" evidence="6">
    <location>
        <begin position="317"/>
        <end position="335"/>
    </location>
</feature>
<feature type="transmembrane region" description="Helical" evidence="6">
    <location>
        <begin position="55"/>
        <end position="72"/>
    </location>
</feature>
<comment type="subcellular location">
    <subcellularLocation>
        <location evidence="1">Cell inner membrane</location>
        <topology evidence="1">Multi-pass membrane protein</topology>
    </subcellularLocation>
</comment>
<dbReference type="EMBL" id="DRKP01000119">
    <property type="protein sequence ID" value="HEB96790.1"/>
    <property type="molecule type" value="Genomic_DNA"/>
</dbReference>
<gene>
    <name evidence="7" type="ORF">ENI96_10225</name>
</gene>
<feature type="transmembrane region" description="Helical" evidence="6">
    <location>
        <begin position="106"/>
        <end position="127"/>
    </location>
</feature>
<protein>
    <submittedName>
        <fullName evidence="7">ABC transporter permease</fullName>
    </submittedName>
</protein>
<evidence type="ECO:0000256" key="1">
    <source>
        <dbReference type="ARBA" id="ARBA00004429"/>
    </source>
</evidence>
<evidence type="ECO:0000256" key="6">
    <source>
        <dbReference type="SAM" id="Phobius"/>
    </source>
</evidence>
<dbReference type="PANTHER" id="PTHR47089">
    <property type="entry name" value="ABC TRANSPORTER, PERMEASE PROTEIN"/>
    <property type="match status" value="1"/>
</dbReference>
<evidence type="ECO:0000256" key="4">
    <source>
        <dbReference type="ARBA" id="ARBA00022989"/>
    </source>
</evidence>
<dbReference type="Pfam" id="PF02653">
    <property type="entry name" value="BPD_transp_2"/>
    <property type="match status" value="1"/>
</dbReference>
<dbReference type="InterPro" id="IPR001851">
    <property type="entry name" value="ABC_transp_permease"/>
</dbReference>
<evidence type="ECO:0000256" key="5">
    <source>
        <dbReference type="ARBA" id="ARBA00023136"/>
    </source>
</evidence>
<evidence type="ECO:0000256" key="2">
    <source>
        <dbReference type="ARBA" id="ARBA00022475"/>
    </source>
</evidence>
<feature type="transmembrane region" description="Helical" evidence="6">
    <location>
        <begin position="79"/>
        <end position="100"/>
    </location>
</feature>
<keyword evidence="3 6" id="KW-0812">Transmembrane</keyword>
<organism evidence="7">
    <name type="scientific">Sedimenticola thiotaurini</name>
    <dbReference type="NCBI Taxonomy" id="1543721"/>
    <lineage>
        <taxon>Bacteria</taxon>
        <taxon>Pseudomonadati</taxon>
        <taxon>Pseudomonadota</taxon>
        <taxon>Gammaproteobacteria</taxon>
        <taxon>Chromatiales</taxon>
        <taxon>Sedimenticolaceae</taxon>
        <taxon>Sedimenticola</taxon>
    </lineage>
</organism>
<sequence length="343" mass="36885">MKPVLRPAIDGLLILVLVFLFTSALLLLVDTSPVEAYGHLLRGSFGSWSKFSRVLNVWVPLTLCSMGLLYAFRAGLWNIGVEGQMVLGAIGATAVLNGGLGSDTPLLWLGLALLAGMLLGALWALLAGWLKVWGGVHEIFTGLGLNFVAVGLVLWLIFGPWKRPGIASMSGTQPFPRELWFPTLEGWRVSPFAIGLALLVVLLSLWLLQRSRFGLELKAVGQNPRAVPLYGLSPVRYMLIAITLSGALAGLAGTLQVSGVYHRLIPAISSGYGYLGLLVVMLANFRLLPIPFIALFFAALNVGSIQLPMMMQLDSSLSGVIQGACVLSALLVFGLRRLQRRSP</sequence>